<evidence type="ECO:0000256" key="15">
    <source>
        <dbReference type="SAM" id="MobiDB-lite"/>
    </source>
</evidence>
<keyword evidence="12" id="KW-1133">Transmembrane helix</keyword>
<comment type="caution">
    <text evidence="16">The sequence shown here is derived from an EMBL/GenBank/DDBJ whole genome shotgun (WGS) entry which is preliminary data.</text>
</comment>
<dbReference type="GO" id="GO:0008299">
    <property type="term" value="P:isoprenoid biosynthetic process"/>
    <property type="evidence" value="ECO:0007669"/>
    <property type="project" value="UniProtKB-KW"/>
</dbReference>
<keyword evidence="8" id="KW-0812">Transmembrane</keyword>
<name>A0AAV7DW87_ARIFI</name>
<proteinExistence type="inferred from homology"/>
<evidence type="ECO:0000256" key="10">
    <source>
        <dbReference type="ARBA" id="ARBA00022842"/>
    </source>
</evidence>
<evidence type="ECO:0000256" key="8">
    <source>
        <dbReference type="ARBA" id="ARBA00022692"/>
    </source>
</evidence>
<dbReference type="NCBIfam" id="NF045485">
    <property type="entry name" value="FPPsyn"/>
    <property type="match status" value="1"/>
</dbReference>
<evidence type="ECO:0000256" key="14">
    <source>
        <dbReference type="ARBA" id="ARBA00023229"/>
    </source>
</evidence>
<dbReference type="PANTHER" id="PTHR31620">
    <property type="entry name" value="PROTEIN RETICULATA-RELATED 2, CHLOROPLASTIC-RELATED"/>
    <property type="match status" value="1"/>
</dbReference>
<feature type="region of interest" description="Disordered" evidence="15">
    <location>
        <begin position="69"/>
        <end position="89"/>
    </location>
</feature>
<evidence type="ECO:0000256" key="11">
    <source>
        <dbReference type="ARBA" id="ARBA00022946"/>
    </source>
</evidence>
<dbReference type="SUPFAM" id="SSF48576">
    <property type="entry name" value="Terpenoid synthases"/>
    <property type="match status" value="1"/>
</dbReference>
<dbReference type="GO" id="GO:0031969">
    <property type="term" value="C:chloroplast membrane"/>
    <property type="evidence" value="ECO:0007669"/>
    <property type="project" value="UniProtKB-SubCell"/>
</dbReference>
<comment type="subcellular location">
    <subcellularLocation>
        <location evidence="2">Plastid</location>
        <location evidence="2">Chloroplast membrane</location>
        <topology evidence="2">Multi-pass membrane protein</topology>
    </subcellularLocation>
</comment>
<dbReference type="Gene3D" id="1.10.600.10">
    <property type="entry name" value="Farnesyl Diphosphate Synthase"/>
    <property type="match status" value="1"/>
</dbReference>
<dbReference type="InterPro" id="IPR021825">
    <property type="entry name" value="RETICULATA-related"/>
</dbReference>
<dbReference type="Proteomes" id="UP000825729">
    <property type="component" value="Unassembled WGS sequence"/>
</dbReference>
<evidence type="ECO:0000256" key="9">
    <source>
        <dbReference type="ARBA" id="ARBA00022723"/>
    </source>
</evidence>
<evidence type="ECO:0000256" key="12">
    <source>
        <dbReference type="ARBA" id="ARBA00022989"/>
    </source>
</evidence>
<keyword evidence="6" id="KW-0150">Chloroplast</keyword>
<evidence type="ECO:0000256" key="13">
    <source>
        <dbReference type="ARBA" id="ARBA00023136"/>
    </source>
</evidence>
<dbReference type="CDD" id="cd00685">
    <property type="entry name" value="Trans_IPPS_HT"/>
    <property type="match status" value="1"/>
</dbReference>
<protein>
    <recommendedName>
        <fullName evidence="18">Geranylgeranyl diphosphate synthase</fullName>
    </recommendedName>
</protein>
<evidence type="ECO:0000256" key="4">
    <source>
        <dbReference type="ARBA" id="ARBA00006706"/>
    </source>
</evidence>
<evidence type="ECO:0000256" key="3">
    <source>
        <dbReference type="ARBA" id="ARBA00005128"/>
    </source>
</evidence>
<dbReference type="SFLD" id="SFLDS00005">
    <property type="entry name" value="Isoprenoid_Synthase_Type_I"/>
    <property type="match status" value="1"/>
</dbReference>
<evidence type="ECO:0000313" key="16">
    <source>
        <dbReference type="EMBL" id="KAG9440910.1"/>
    </source>
</evidence>
<keyword evidence="11" id="KW-0809">Transit peptide</keyword>
<dbReference type="GO" id="GO:0004659">
    <property type="term" value="F:prenyltransferase activity"/>
    <property type="evidence" value="ECO:0007669"/>
    <property type="project" value="InterPro"/>
</dbReference>
<comment type="pathway">
    <text evidence="3">Isoprenoid biosynthesis.</text>
</comment>
<organism evidence="16 17">
    <name type="scientific">Aristolochia fimbriata</name>
    <name type="common">White veined hardy Dutchman's pipe vine</name>
    <dbReference type="NCBI Taxonomy" id="158543"/>
    <lineage>
        <taxon>Eukaryota</taxon>
        <taxon>Viridiplantae</taxon>
        <taxon>Streptophyta</taxon>
        <taxon>Embryophyta</taxon>
        <taxon>Tracheophyta</taxon>
        <taxon>Spermatophyta</taxon>
        <taxon>Magnoliopsida</taxon>
        <taxon>Magnoliidae</taxon>
        <taxon>Piperales</taxon>
        <taxon>Aristolochiaceae</taxon>
        <taxon>Aristolochia</taxon>
    </lineage>
</organism>
<dbReference type="InterPro" id="IPR008949">
    <property type="entry name" value="Isoprenoid_synthase_dom_sf"/>
</dbReference>
<dbReference type="InterPro" id="IPR053378">
    <property type="entry name" value="Prenyl_diphosphate_synthase"/>
</dbReference>
<dbReference type="Pfam" id="PF11891">
    <property type="entry name" value="RETICULATA-like"/>
    <property type="match status" value="1"/>
</dbReference>
<dbReference type="PROSITE" id="PS00723">
    <property type="entry name" value="POLYPRENYL_SYNTHASE_1"/>
    <property type="match status" value="1"/>
</dbReference>
<comment type="similarity">
    <text evidence="4">Belongs to the FPP/GGPP synthase family.</text>
</comment>
<keyword evidence="17" id="KW-1185">Reference proteome</keyword>
<comment type="similarity">
    <text evidence="5">Belongs to the RETICULATA family.</text>
</comment>
<dbReference type="InterPro" id="IPR000092">
    <property type="entry name" value="Polyprenyl_synt"/>
</dbReference>
<keyword evidence="13" id="KW-0472">Membrane</keyword>
<sequence>MAVAASSSCHFLPSNYQRFSVLDRIDAPVYLQASSPVRSFPSLTFTARPLRCRKPSFVVFSAGGGGNGGGGAGGRGGGGDGEGHDDGDAAHRNRTEAFLALAEIGRSLDSLPKDLAAAIDAGKVPGVIVHRFADLEKSIVMRWLMQFAGFKERLLADDLFLAKVAMECGVGIFTKTAAEWERRRENFVKELDFVLADVVMAIIADFMLVWLPAPTVSLRPSLAVSAGPIAKFFHGCPDNAFQVALAGTHYSFLQRIGAIVRNGSKLFVVGTTASLVGTAATNALINARKAVDKAFAGEAEDVPILSTSVAYGVYMAVSSNLRYQILAGVVEQRILEPMLHQHKLLLSALCFAFRTGNTFLGSLLWVDYARWIGIQKSQEEARSVTKVKEVYMGSSGNLCSWAISPHTCSLFNHANTWKATTFPIFGQLGTRAPRSISIFSRAYSLSTPRNVSKTPVSATSVTKEQIVKEESPITFDFKSYMLEKGAAVNQALDNAVSLREPLKIHEAMRYSLLAGGKRVRPVLCIAACELVGGTEETAMAAACAVEMIHTMSLIHDDLPCMDNDDLRRGKPTNHKVFGEDVAVLAGDALLAFAFEHMVTGTTGASPAWLVRAVSELAKAIGSEGLVAGQVVDIASEGLHEVGLDHLEYIHVHKTAALLEGAVVIGAILGGGSDEEIEKLRKFARCIGLLFQVVDDILDVTKSSQELGKTAGKDLLADKTTYPKLIGLEKSREFAETLNREAQEQLLDFDPEKAIPLVSLANYIAYRQN</sequence>
<keyword evidence="7" id="KW-0934">Plastid</keyword>
<evidence type="ECO:0000256" key="6">
    <source>
        <dbReference type="ARBA" id="ARBA00022528"/>
    </source>
</evidence>
<reference evidence="16 17" key="1">
    <citation type="submission" date="2021-07" db="EMBL/GenBank/DDBJ databases">
        <title>The Aristolochia fimbriata genome: insights into angiosperm evolution, floral development and chemical biosynthesis.</title>
        <authorList>
            <person name="Jiao Y."/>
        </authorList>
    </citation>
    <scope>NUCLEOTIDE SEQUENCE [LARGE SCALE GENOMIC DNA]</scope>
    <source>
        <strain evidence="16">IBCAS-2021</strain>
        <tissue evidence="16">Leaf</tissue>
    </source>
</reference>
<keyword evidence="9" id="KW-0479">Metal-binding</keyword>
<dbReference type="GO" id="GO:0046872">
    <property type="term" value="F:metal ion binding"/>
    <property type="evidence" value="ECO:0007669"/>
    <property type="project" value="UniProtKB-KW"/>
</dbReference>
<dbReference type="EMBL" id="JAINDJ010000008">
    <property type="protein sequence ID" value="KAG9440910.1"/>
    <property type="molecule type" value="Genomic_DNA"/>
</dbReference>
<accession>A0AAV7DW87</accession>
<evidence type="ECO:0000256" key="2">
    <source>
        <dbReference type="ARBA" id="ARBA00004508"/>
    </source>
</evidence>
<dbReference type="InterPro" id="IPR033749">
    <property type="entry name" value="Polyprenyl_synt_CS"/>
</dbReference>
<gene>
    <name evidence="16" type="ORF">H6P81_021075</name>
</gene>
<dbReference type="Pfam" id="PF00348">
    <property type="entry name" value="polyprenyl_synt"/>
    <property type="match status" value="1"/>
</dbReference>
<dbReference type="SFLD" id="SFLDG01017">
    <property type="entry name" value="Polyprenyl_Transferase_Like"/>
    <property type="match status" value="1"/>
</dbReference>
<keyword evidence="14" id="KW-0414">Isoprene biosynthesis</keyword>
<dbReference type="AlphaFoldDB" id="A0AAV7DW87"/>
<comment type="cofactor">
    <cofactor evidence="1">
        <name>Mg(2+)</name>
        <dbReference type="ChEBI" id="CHEBI:18420"/>
    </cofactor>
</comment>
<dbReference type="PANTHER" id="PTHR31620:SF8">
    <property type="entry name" value="PROTEIN RETICULATA-RELATED 4, CHLOROPLASTIC-LIKE"/>
    <property type="match status" value="1"/>
</dbReference>
<keyword evidence="10" id="KW-0460">Magnesium</keyword>
<evidence type="ECO:0008006" key="18">
    <source>
        <dbReference type="Google" id="ProtNLM"/>
    </source>
</evidence>
<evidence type="ECO:0000256" key="7">
    <source>
        <dbReference type="ARBA" id="ARBA00022640"/>
    </source>
</evidence>
<feature type="compositionally biased region" description="Gly residues" evidence="15">
    <location>
        <begin position="69"/>
        <end position="80"/>
    </location>
</feature>
<evidence type="ECO:0000256" key="5">
    <source>
        <dbReference type="ARBA" id="ARBA00010793"/>
    </source>
</evidence>
<evidence type="ECO:0000313" key="17">
    <source>
        <dbReference type="Proteomes" id="UP000825729"/>
    </source>
</evidence>
<dbReference type="FunFam" id="1.10.600.10:FF:000001">
    <property type="entry name" value="Geranylgeranyl diphosphate synthase"/>
    <property type="match status" value="1"/>
</dbReference>
<evidence type="ECO:0000256" key="1">
    <source>
        <dbReference type="ARBA" id="ARBA00001946"/>
    </source>
</evidence>
<dbReference type="PROSITE" id="PS00444">
    <property type="entry name" value="POLYPRENYL_SYNTHASE_2"/>
    <property type="match status" value="1"/>
</dbReference>